<keyword evidence="3" id="KW-1185">Reference proteome</keyword>
<evidence type="ECO:0000313" key="3">
    <source>
        <dbReference type="Proteomes" id="UP001251217"/>
    </source>
</evidence>
<dbReference type="Pfam" id="PF13556">
    <property type="entry name" value="HTH_30"/>
    <property type="match status" value="1"/>
</dbReference>
<evidence type="ECO:0000259" key="1">
    <source>
        <dbReference type="Pfam" id="PF13556"/>
    </source>
</evidence>
<dbReference type="EMBL" id="JAVDWW010000013">
    <property type="protein sequence ID" value="MDR7172531.1"/>
    <property type="molecule type" value="Genomic_DNA"/>
</dbReference>
<name>A0ABU1XPT5_9NOCA</name>
<feature type="domain" description="PucR C-terminal helix-turn-helix" evidence="1">
    <location>
        <begin position="335"/>
        <end position="391"/>
    </location>
</feature>
<sequence>MSEPTTDHPARRLRGVLAVADRPAPAAPADARDTARAMIGRLLARIAADTTRAGDAERDCLRLASEILHAPSPHDCTARLEDAARTWARDGMSIDVVNALHAAAQEVLNRIGQGDATSAHRHYDVVVAAATLVGDLLDTMSTTIIGACVRQFDRAEDGNEAALSALLEGQPVSEIVARYGVTIAERYRVLALATQPDRHRDGDEVIGKDLRAQRLRHALAERAGGATLSKLSATGGTALLPATEVAATGVEHLIAEIGRAAHLSISATVVEASITDIAGAAERAHELLDIVERLELPCGLYGFDELALEYQLTRPGPALAHLRALLAPLDGHPELLATLRCHIAAGLNRRRTGKTLNLHPNTVDYRLRRIAELTGFHAHRYPDLWYLRSALVVHSVRPHRD</sequence>
<proteinExistence type="predicted"/>
<evidence type="ECO:0000313" key="2">
    <source>
        <dbReference type="EMBL" id="MDR7172531.1"/>
    </source>
</evidence>
<gene>
    <name evidence="2" type="ORF">J2W56_006296</name>
</gene>
<dbReference type="InterPro" id="IPR025736">
    <property type="entry name" value="PucR_C-HTH_dom"/>
</dbReference>
<dbReference type="Gene3D" id="1.10.10.2840">
    <property type="entry name" value="PucR C-terminal helix-turn-helix domain"/>
    <property type="match status" value="1"/>
</dbReference>
<dbReference type="Proteomes" id="UP001251217">
    <property type="component" value="Unassembled WGS sequence"/>
</dbReference>
<dbReference type="PANTHER" id="PTHR33744:SF1">
    <property type="entry name" value="DNA-BINDING TRANSCRIPTIONAL ACTIVATOR ADER"/>
    <property type="match status" value="1"/>
</dbReference>
<protein>
    <recommendedName>
        <fullName evidence="1">PucR C-terminal helix-turn-helix domain-containing protein</fullName>
    </recommendedName>
</protein>
<dbReference type="PANTHER" id="PTHR33744">
    <property type="entry name" value="CARBOHYDRATE DIACID REGULATOR"/>
    <property type="match status" value="1"/>
</dbReference>
<dbReference type="RefSeq" id="WP_310407498.1">
    <property type="nucleotide sequence ID" value="NZ_JAVDWW010000013.1"/>
</dbReference>
<organism evidence="2 3">
    <name type="scientific">Nocardia kruczakiae</name>
    <dbReference type="NCBI Taxonomy" id="261477"/>
    <lineage>
        <taxon>Bacteria</taxon>
        <taxon>Bacillati</taxon>
        <taxon>Actinomycetota</taxon>
        <taxon>Actinomycetes</taxon>
        <taxon>Mycobacteriales</taxon>
        <taxon>Nocardiaceae</taxon>
        <taxon>Nocardia</taxon>
    </lineage>
</organism>
<dbReference type="InterPro" id="IPR051448">
    <property type="entry name" value="CdaR-like_regulators"/>
</dbReference>
<dbReference type="InterPro" id="IPR042070">
    <property type="entry name" value="PucR_C-HTH_sf"/>
</dbReference>
<reference evidence="2 3" key="1">
    <citation type="submission" date="2023-07" db="EMBL/GenBank/DDBJ databases">
        <title>Sorghum-associated microbial communities from plants grown in Nebraska, USA.</title>
        <authorList>
            <person name="Schachtman D."/>
        </authorList>
    </citation>
    <scope>NUCLEOTIDE SEQUENCE [LARGE SCALE GENOMIC DNA]</scope>
    <source>
        <strain evidence="2 3">4272</strain>
    </source>
</reference>
<comment type="caution">
    <text evidence="2">The sequence shown here is derived from an EMBL/GenBank/DDBJ whole genome shotgun (WGS) entry which is preliminary data.</text>
</comment>
<accession>A0ABU1XPT5</accession>